<organism evidence="1 2">
    <name type="scientific">Psophocarpus tetragonolobus</name>
    <name type="common">Winged bean</name>
    <name type="synonym">Dolichos tetragonolobus</name>
    <dbReference type="NCBI Taxonomy" id="3891"/>
    <lineage>
        <taxon>Eukaryota</taxon>
        <taxon>Viridiplantae</taxon>
        <taxon>Streptophyta</taxon>
        <taxon>Embryophyta</taxon>
        <taxon>Tracheophyta</taxon>
        <taxon>Spermatophyta</taxon>
        <taxon>Magnoliopsida</taxon>
        <taxon>eudicotyledons</taxon>
        <taxon>Gunneridae</taxon>
        <taxon>Pentapetalae</taxon>
        <taxon>rosids</taxon>
        <taxon>fabids</taxon>
        <taxon>Fabales</taxon>
        <taxon>Fabaceae</taxon>
        <taxon>Papilionoideae</taxon>
        <taxon>50 kb inversion clade</taxon>
        <taxon>NPAAA clade</taxon>
        <taxon>indigoferoid/millettioid clade</taxon>
        <taxon>Phaseoleae</taxon>
        <taxon>Psophocarpus</taxon>
    </lineage>
</organism>
<evidence type="ECO:0000313" key="1">
    <source>
        <dbReference type="EMBL" id="KAK7394208.1"/>
    </source>
</evidence>
<gene>
    <name evidence="1" type="ORF">VNO78_14730</name>
</gene>
<reference evidence="1 2" key="1">
    <citation type="submission" date="2024-01" db="EMBL/GenBank/DDBJ databases">
        <title>The genomes of 5 underutilized Papilionoideae crops provide insights into root nodulation and disease resistanc.</title>
        <authorList>
            <person name="Jiang F."/>
        </authorList>
    </citation>
    <scope>NUCLEOTIDE SEQUENCE [LARGE SCALE GENOMIC DNA]</scope>
    <source>
        <strain evidence="1">DUOXIRENSHENG_FW03</strain>
        <tissue evidence="1">Leaves</tissue>
    </source>
</reference>
<protein>
    <submittedName>
        <fullName evidence="1">Uncharacterized protein</fullName>
    </submittedName>
</protein>
<dbReference type="PANTHER" id="PTHR37375:SF1">
    <property type="entry name" value="DUF2470 DOMAIN-CONTAINING PROTEIN"/>
    <property type="match status" value="1"/>
</dbReference>
<keyword evidence="2" id="KW-1185">Reference proteome</keyword>
<accession>A0AAN9SH92</accession>
<evidence type="ECO:0000313" key="2">
    <source>
        <dbReference type="Proteomes" id="UP001386955"/>
    </source>
</evidence>
<name>A0AAN9SH92_PSOTE</name>
<proteinExistence type="predicted"/>
<dbReference type="PANTHER" id="PTHR37375">
    <property type="entry name" value="EXPRESSED PROTEIN"/>
    <property type="match status" value="1"/>
</dbReference>
<dbReference type="GO" id="GO:0034551">
    <property type="term" value="P:mitochondrial respiratory chain complex III assembly"/>
    <property type="evidence" value="ECO:0007669"/>
    <property type="project" value="InterPro"/>
</dbReference>
<dbReference type="AlphaFoldDB" id="A0AAN9SH92"/>
<sequence length="206" mass="22871">MQGSSLFSFSSNFLASLSQCHQKYYSFSASLQLICTQNILASNWLGSLNTIKADAKGSKRDIYTSKVKYIVRRGQPYLWVPENDLHNMNTVIDERGSFAVTRPFPGPLGVLLKSLKKLPARIALFGDVLPLKEEKVLRSASFVRMNRKFGGGRKPTGTPSLAWSCVVVVFSLLVGASVVHNIYKPNLTLPPVDGVDKIKQKHDEKE</sequence>
<dbReference type="Pfam" id="PF14990">
    <property type="entry name" value="DUF4516"/>
    <property type="match status" value="1"/>
</dbReference>
<dbReference type="GO" id="GO:0005739">
    <property type="term" value="C:mitochondrion"/>
    <property type="evidence" value="ECO:0007669"/>
    <property type="project" value="GOC"/>
</dbReference>
<comment type="caution">
    <text evidence="1">The sequence shown here is derived from an EMBL/GenBank/DDBJ whole genome shotgun (WGS) entry which is preliminary data.</text>
</comment>
<dbReference type="EMBL" id="JAYMYS010000004">
    <property type="protein sequence ID" value="KAK7394208.1"/>
    <property type="molecule type" value="Genomic_DNA"/>
</dbReference>
<dbReference type="Proteomes" id="UP001386955">
    <property type="component" value="Unassembled WGS sequence"/>
</dbReference>
<dbReference type="InterPro" id="IPR027858">
    <property type="entry name" value="BRAWNIN"/>
</dbReference>